<gene>
    <name evidence="2" type="ORF">TCDM_07120</name>
</gene>
<comment type="caution">
    <text evidence="2">The sequence shown here is derived from an EMBL/GenBank/DDBJ whole genome shotgun (WGS) entry which is preliminary data.</text>
</comment>
<keyword evidence="1" id="KW-1133">Transmembrane helix</keyword>
<reference evidence="2 3" key="1">
    <citation type="journal article" date="2014" name="Genome Announc.">
        <title>Trypanosoma cruzi Clone Dm28c Draft Genome Sequence.</title>
        <authorList>
            <person name="Grisard E.C."/>
            <person name="Teixeira S.M."/>
            <person name="de Almeida L.G."/>
            <person name="Stoco P.H."/>
            <person name="Gerber A.L."/>
            <person name="Talavera-Lopez C."/>
            <person name="Lima O.C."/>
            <person name="Andersson B."/>
            <person name="de Vasconcelos A.T."/>
        </authorList>
    </citation>
    <scope>NUCLEOTIDE SEQUENCE [LARGE SCALE GENOMIC DNA]</scope>
    <source>
        <strain evidence="2 3">Dm28c</strain>
    </source>
</reference>
<dbReference type="AlphaFoldDB" id="V5BJT4"/>
<dbReference type="OrthoDB" id="242832at2759"/>
<feature type="transmembrane region" description="Helical" evidence="1">
    <location>
        <begin position="723"/>
        <end position="743"/>
    </location>
</feature>
<protein>
    <submittedName>
        <fullName evidence="2">Uncharacterized protein</fullName>
    </submittedName>
</protein>
<proteinExistence type="predicted"/>
<dbReference type="SUPFAM" id="SSF52047">
    <property type="entry name" value="RNI-like"/>
    <property type="match status" value="1"/>
</dbReference>
<evidence type="ECO:0000313" key="3">
    <source>
        <dbReference type="Proteomes" id="UP000017861"/>
    </source>
</evidence>
<evidence type="ECO:0000313" key="2">
    <source>
        <dbReference type="EMBL" id="ESS64753.1"/>
    </source>
</evidence>
<dbReference type="Gene3D" id="3.80.10.10">
    <property type="entry name" value="Ribonuclease Inhibitor"/>
    <property type="match status" value="1"/>
</dbReference>
<keyword evidence="1" id="KW-0812">Transmembrane</keyword>
<dbReference type="Proteomes" id="UP000017861">
    <property type="component" value="Unassembled WGS sequence"/>
</dbReference>
<name>V5BJT4_TRYCR</name>
<feature type="transmembrane region" description="Helical" evidence="1">
    <location>
        <begin position="684"/>
        <end position="711"/>
    </location>
</feature>
<dbReference type="EMBL" id="AYLP01000081">
    <property type="protein sequence ID" value="ESS64753.1"/>
    <property type="molecule type" value="Genomic_DNA"/>
</dbReference>
<evidence type="ECO:0000256" key="1">
    <source>
        <dbReference type="SAM" id="Phobius"/>
    </source>
</evidence>
<sequence>MYEVQDLSDHAVGGLSHKFSDDIWPAFTNSVGNLCDAPNETIKEKERYSLRYVYTHSCQQHRVRPKADVLRQLPSFVGEDWVKKVKVLDFSLAYMGRDGCAALVPVIGLCTSMTHLLMPSIGLTEEAAWPLLAILQTHPSLTWMDLSGNQLNDNVGRWILNMVLENPTIQFVLLRDAGISLPLVSKISRQLHREKHERAGGLISFKQSLDLDRLSFSFETTLSASFSTYDASRGRRIPAFVASGLAELRHRLHHNRHCIQKVYECFMLPKGEADGIEEDCGESVVDIVNMNGEWDTVSISAMYTGKCSWRAFFRGLRLLGIHAVSRSLTESVTFATICGICNLETIYFGKLLSFLRPHVALKMVAPWKTDSSSTTHCIAGADEYSLTSELQESAVGPTQRLFSSSTPCHFSALRVLSRSEAGNSACTLLAAENVDTNSPNPESVPLILKPRDSAGLRRRTAPGKLTLGCSNTFNSKALLSLTNSGTPAGALEDQFRLDRFFVSREMQYVVDRLYDARDTLRESFQPGDGDDAVTPFMVPVDGLLEQAVSFLGENYREKVMAVLKSSGAEKDVCLMLHLEKWLNSMYIPETRASNLPPFSLSKGEGHVERCEGGRTPKCTPVILSLFCSRLFIRFQSFFPSLFFHWGRKGEGGKEERISPLFLFLPTVTSFSRERWTRKSWESYWWWWEGLMFLLLYFFFHFFLFILCSLSLSLSLSRSLHFDLLRSVNAFCFLLLCILLRWRLSCTHLRGAVQRGGLRHQFLAFKLKSGLHGYRQHRTEPGTSRLSVHTE</sequence>
<dbReference type="InterPro" id="IPR032675">
    <property type="entry name" value="LRR_dom_sf"/>
</dbReference>
<dbReference type="VEuPathDB" id="TriTrypDB:TCDM_07120"/>
<keyword evidence="1" id="KW-0472">Membrane</keyword>
<organism evidence="2 3">
    <name type="scientific">Trypanosoma cruzi Dm28c</name>
    <dbReference type="NCBI Taxonomy" id="1416333"/>
    <lineage>
        <taxon>Eukaryota</taxon>
        <taxon>Discoba</taxon>
        <taxon>Euglenozoa</taxon>
        <taxon>Kinetoplastea</taxon>
        <taxon>Metakinetoplastina</taxon>
        <taxon>Trypanosomatida</taxon>
        <taxon>Trypanosomatidae</taxon>
        <taxon>Trypanosoma</taxon>
        <taxon>Schizotrypanum</taxon>
    </lineage>
</organism>
<accession>V5BJT4</accession>